<comment type="caution">
    <text evidence="1">The sequence shown here is derived from an EMBL/GenBank/DDBJ whole genome shotgun (WGS) entry which is preliminary data.</text>
</comment>
<reference evidence="1 2" key="1">
    <citation type="submission" date="2017-09" db="EMBL/GenBank/DDBJ databases">
        <title>Large-scale bioinformatics analysis of Bacillus genomes uncovers conserved roles of natural products in bacterial physiology.</title>
        <authorList>
            <consortium name="Agbiome Team Llc"/>
            <person name="Bleich R.M."/>
            <person name="Grubbs K.J."/>
            <person name="Santa Maria K.C."/>
            <person name="Allen S.E."/>
            <person name="Farag S."/>
            <person name="Shank E.A."/>
            <person name="Bowers A."/>
        </authorList>
    </citation>
    <scope>NUCLEOTIDE SEQUENCE [LARGE SCALE GENOMIC DNA]</scope>
    <source>
        <strain evidence="1 2">AFS085496</strain>
    </source>
</reference>
<name>A0A9X6WEX6_BACTU</name>
<evidence type="ECO:0000313" key="1">
    <source>
        <dbReference type="EMBL" id="PFJ24184.1"/>
    </source>
</evidence>
<accession>A0A9X6WEX6</accession>
<protein>
    <submittedName>
        <fullName evidence="1">Uncharacterized protein</fullName>
    </submittedName>
</protein>
<gene>
    <name evidence="1" type="ORF">COJ15_36800</name>
</gene>
<proteinExistence type="predicted"/>
<evidence type="ECO:0000313" key="2">
    <source>
        <dbReference type="Proteomes" id="UP000224003"/>
    </source>
</evidence>
<dbReference type="EMBL" id="NUVX01000148">
    <property type="protein sequence ID" value="PFJ24184.1"/>
    <property type="molecule type" value="Genomic_DNA"/>
</dbReference>
<sequence length="65" mass="7335">MIKISGVEEPHLWCHSCFTKNDKDEVNLSCISIELSIESDHIDVANFRLCPSCLDELKTKISTVV</sequence>
<dbReference type="Proteomes" id="UP000224003">
    <property type="component" value="Unassembled WGS sequence"/>
</dbReference>
<dbReference type="AlphaFoldDB" id="A0A9X6WEX6"/>
<organism evidence="1 2">
    <name type="scientific">Bacillus thuringiensis</name>
    <dbReference type="NCBI Taxonomy" id="1428"/>
    <lineage>
        <taxon>Bacteria</taxon>
        <taxon>Bacillati</taxon>
        <taxon>Bacillota</taxon>
        <taxon>Bacilli</taxon>
        <taxon>Bacillales</taxon>
        <taxon>Bacillaceae</taxon>
        <taxon>Bacillus</taxon>
        <taxon>Bacillus cereus group</taxon>
    </lineage>
</organism>
<dbReference type="RefSeq" id="WP_098517964.1">
    <property type="nucleotide sequence ID" value="NZ_NUVX01000148.1"/>
</dbReference>